<gene>
    <name evidence="2" type="ORF">AMHIJAGA_02964</name>
</gene>
<protein>
    <submittedName>
        <fullName evidence="2">Uncharacterized protein</fullName>
    </submittedName>
</protein>
<evidence type="ECO:0000313" key="3">
    <source>
        <dbReference type="Proteomes" id="UP000279235"/>
    </source>
</evidence>
<sequence length="32" mass="3703">MLLLKELESAFRLTYNLSKDYASMILGLLARE</sequence>
<dbReference type="EMBL" id="OGTW02000146">
    <property type="protein sequence ID" value="SPS12996.1"/>
    <property type="molecule type" value="Genomic_DNA"/>
</dbReference>
<reference evidence="1" key="1">
    <citation type="submission" date="2018-01" db="EMBL/GenBank/DDBJ databases">
        <authorList>
            <person name="Gaut B.S."/>
            <person name="Morton B.R."/>
            <person name="Clegg M.T."/>
            <person name="Duvall M.R."/>
        </authorList>
    </citation>
    <scope>NUCLEOTIDE SEQUENCE</scope>
    <source>
        <strain evidence="1">Lactococcus lactis</strain>
    </source>
</reference>
<name>A0A2X0R7R3_9LACT</name>
<organism evidence="2 3">
    <name type="scientific">Lactococcus lactis</name>
    <dbReference type="NCBI Taxonomy" id="1358"/>
    <lineage>
        <taxon>Bacteria</taxon>
        <taxon>Bacillati</taxon>
        <taxon>Bacillota</taxon>
        <taxon>Bacilli</taxon>
        <taxon>Lactobacillales</taxon>
        <taxon>Streptococcaceae</taxon>
        <taxon>Lactococcus</taxon>
    </lineage>
</organism>
<proteinExistence type="predicted"/>
<dbReference type="Proteomes" id="UP000279235">
    <property type="component" value="Unassembled WGS sequence"/>
</dbReference>
<accession>A0A2X0R7R3</accession>
<reference evidence="2" key="3">
    <citation type="submission" date="2018-05" db="EMBL/GenBank/DDBJ databases">
        <authorList>
            <person name="Lanie J.A."/>
            <person name="Ng W.-L."/>
            <person name="Kazmierczak K.M."/>
            <person name="Andrzejewski T.M."/>
            <person name="Davidsen T.M."/>
            <person name="Wayne K.J."/>
            <person name="Tettelin H."/>
            <person name="Glass J.I."/>
            <person name="Rusch D."/>
            <person name="Podicherti R."/>
            <person name="Tsui H.-C.T."/>
            <person name="Winkler M.E."/>
        </authorList>
    </citation>
    <scope>NUCLEOTIDE SEQUENCE</scope>
    <source>
        <strain evidence="2">Lactococcus lactis</strain>
    </source>
</reference>
<evidence type="ECO:0000313" key="2">
    <source>
        <dbReference type="EMBL" id="SPS12996.1"/>
    </source>
</evidence>
<dbReference type="AlphaFoldDB" id="A0A2X0R7R3"/>
<reference evidence="3" key="2">
    <citation type="submission" date="2018-05" db="EMBL/GenBank/DDBJ databases">
        <authorList>
            <person name="Duru I."/>
        </authorList>
    </citation>
    <scope>NUCLEOTIDE SEQUENCE [LARGE SCALE GENOMIC DNA]</scope>
</reference>
<evidence type="ECO:0000313" key="1">
    <source>
        <dbReference type="EMBL" id="SPB29396.1"/>
    </source>
</evidence>
<dbReference type="EMBL" id="OGTW01000146">
    <property type="protein sequence ID" value="SPB29396.1"/>
    <property type="molecule type" value="Genomic_DNA"/>
</dbReference>